<evidence type="ECO:0000256" key="2">
    <source>
        <dbReference type="ARBA" id="ARBA00009046"/>
    </source>
</evidence>
<reference evidence="10 11" key="1">
    <citation type="submission" date="2018-01" db="EMBL/GenBank/DDBJ databases">
        <title>Draft genome sequence of Sphaerisporangium sp. 7K107.</title>
        <authorList>
            <person name="Sahin N."/>
            <person name="Saygin H."/>
            <person name="Ay H."/>
        </authorList>
    </citation>
    <scope>NUCLEOTIDE SEQUENCE [LARGE SCALE GENOMIC DNA]</scope>
    <source>
        <strain evidence="10 11">7K107</strain>
    </source>
</reference>
<dbReference type="GO" id="GO:0003677">
    <property type="term" value="F:DNA binding"/>
    <property type="evidence" value="ECO:0007669"/>
    <property type="project" value="InterPro"/>
</dbReference>
<dbReference type="InterPro" id="IPR006483">
    <property type="entry name" value="CRISPR-assoc_Cas3_HD"/>
</dbReference>
<keyword evidence="7" id="KW-0067">ATP-binding</keyword>
<keyword evidence="4" id="KW-0547">Nucleotide-binding</keyword>
<dbReference type="GO" id="GO:0051607">
    <property type="term" value="P:defense response to virus"/>
    <property type="evidence" value="ECO:0007669"/>
    <property type="project" value="UniProtKB-KW"/>
</dbReference>
<dbReference type="InterPro" id="IPR054712">
    <property type="entry name" value="Cas3-like_dom"/>
</dbReference>
<keyword evidence="3" id="KW-0479">Metal-binding</keyword>
<dbReference type="Pfam" id="PF18019">
    <property type="entry name" value="Cas3_HD"/>
    <property type="match status" value="1"/>
</dbReference>
<keyword evidence="11" id="KW-1185">Reference proteome</keyword>
<evidence type="ECO:0000313" key="11">
    <source>
        <dbReference type="Proteomes" id="UP000248544"/>
    </source>
</evidence>
<dbReference type="AlphaFoldDB" id="A0A2W2FW67"/>
<evidence type="ECO:0000256" key="5">
    <source>
        <dbReference type="ARBA" id="ARBA00022801"/>
    </source>
</evidence>
<keyword evidence="8" id="KW-0051">Antiviral defense</keyword>
<evidence type="ECO:0000313" key="10">
    <source>
        <dbReference type="EMBL" id="PZG39902.1"/>
    </source>
</evidence>
<evidence type="ECO:0000256" key="6">
    <source>
        <dbReference type="ARBA" id="ARBA00022806"/>
    </source>
</evidence>
<dbReference type="NCBIfam" id="TIGR01596">
    <property type="entry name" value="cas3_HD"/>
    <property type="match status" value="1"/>
</dbReference>
<dbReference type="InterPro" id="IPR006935">
    <property type="entry name" value="Helicase/UvrB_N"/>
</dbReference>
<keyword evidence="10" id="KW-0255">Endonuclease</keyword>
<dbReference type="NCBIfam" id="TIGR02621">
    <property type="entry name" value="cas3_GSU0051"/>
    <property type="match status" value="1"/>
</dbReference>
<dbReference type="GO" id="GO:0004519">
    <property type="term" value="F:endonuclease activity"/>
    <property type="evidence" value="ECO:0007669"/>
    <property type="project" value="UniProtKB-KW"/>
</dbReference>
<evidence type="ECO:0000256" key="4">
    <source>
        <dbReference type="ARBA" id="ARBA00022741"/>
    </source>
</evidence>
<evidence type="ECO:0000256" key="7">
    <source>
        <dbReference type="ARBA" id="ARBA00022840"/>
    </source>
</evidence>
<evidence type="ECO:0000256" key="8">
    <source>
        <dbReference type="ARBA" id="ARBA00023118"/>
    </source>
</evidence>
<protein>
    <submittedName>
        <fullName evidence="10">Type I-U CRISPR-associated helicase/endonuclease Cas3</fullName>
    </submittedName>
</protein>
<dbReference type="InterPro" id="IPR027417">
    <property type="entry name" value="P-loop_NTPase"/>
</dbReference>
<dbReference type="Proteomes" id="UP000248544">
    <property type="component" value="Unassembled WGS sequence"/>
</dbReference>
<dbReference type="GO" id="GO:0005524">
    <property type="term" value="F:ATP binding"/>
    <property type="evidence" value="ECO:0007669"/>
    <property type="project" value="UniProtKB-KW"/>
</dbReference>
<evidence type="ECO:0000259" key="9">
    <source>
        <dbReference type="PROSITE" id="PS51643"/>
    </source>
</evidence>
<accession>A0A2W2FW67</accession>
<proteinExistence type="inferred from homology"/>
<dbReference type="GO" id="GO:0046872">
    <property type="term" value="F:metal ion binding"/>
    <property type="evidence" value="ECO:0007669"/>
    <property type="project" value="UniProtKB-KW"/>
</dbReference>
<comment type="similarity">
    <text evidence="2">In the central section; belongs to the CRISPR-associated helicase Cas3 family.</text>
</comment>
<dbReference type="Pfam" id="PF22590">
    <property type="entry name" value="Cas3-like_C_2"/>
    <property type="match status" value="1"/>
</dbReference>
<dbReference type="SUPFAM" id="SSF52540">
    <property type="entry name" value="P-loop containing nucleoside triphosphate hydrolases"/>
    <property type="match status" value="1"/>
</dbReference>
<keyword evidence="6" id="KW-0347">Helicase</keyword>
<sequence length="970" mass="105109">MLRREDFAAFYSQAHGGFTPFPWQERLLDRVLDTGWPDLVDVPTGLGKTSILDVAVFAAALGSQRARRRVFFVVDRRLIVDEAYRHAREIQDALDNGSVGSVAGQVAAALRVPGDERVLEVTRMRGGVTWSWRWLERPDRQAIVVGTVDQVGSRLLFRGYGLGDNLRPIDAGLVGTDSLIVVDEAHLSQPFLTTARQAVREEPAGLLPLPVIVSMTASPGAADSDIFRIDGADQAHPVAGRRLRAAKRAHLVQMAGVTKRTSEQQTAETLAQWARHFAGDKPVVGVICNTVNRARAVFELLHAAHPDRCVLLTGRVRPVDRNYLLLEWYDRIKAGRAGEPPEPVFVCATQTVEVGANIDFSALVSDSASLAALIQRLGRLNRLGSAGGAAPAVIVHNPVDPPGVYGPARAATWEWLCGLHPPMDPAAAELPEAGIDVSPAALRELVGRLATEDPARWAETQQAPVYTPFLSATHLDAWAATSPIPSPDPPVAPFLHGLQPDSPQVSLCWRELPEDEGYWPAGIELVPPSAEECIELPLAAVRGWLAGLAAVPAFSDIEGEAGDADETFPAGGPGRPGTAGAVRRVIRYGSRQEIEVIDGEKIRAGDRIVVPASYGGCDAYGWNPASTTPVLDVGDLCGGTGRRPATVRLGPTLVNAVAAHDPQLAAPLEELVRDVEADRRAETLRARDYTADLAKALRSRPDIVARLGQDLGHDGDDLPPHLAVLRRLARAAKPTAKEHLVLDCVVLTSDITVFGEEDTAYGSSLARRKLTLAEHQMAVRRRAEEFARNLGLPDEIAEAIGLAGYWHDEGKRDERFQAMLHEGDRWAAAAAPHVLAKSGMNPVDRGLRRRARQLSGYPEGMRHEALSAQIVRVLLDDVKSADADLVVHLVAAHHGHSRPLLPPIIDPAPVTFVERDGEVIEVDTARSIDWDAPRRFHDLMSRYGRWGLAGLEAVVRLADIWCSAREEDGT</sequence>
<name>A0A2W2FW67_9ACTN</name>
<dbReference type="SUPFAM" id="SSF109604">
    <property type="entry name" value="HD-domain/PDEase-like"/>
    <property type="match status" value="1"/>
</dbReference>
<dbReference type="PROSITE" id="PS51643">
    <property type="entry name" value="HD_CAS3"/>
    <property type="match status" value="1"/>
</dbReference>
<comment type="caution">
    <text evidence="10">The sequence shown here is derived from an EMBL/GenBank/DDBJ whole genome shotgun (WGS) entry which is preliminary data.</text>
</comment>
<dbReference type="GO" id="GO:0016787">
    <property type="term" value="F:hydrolase activity"/>
    <property type="evidence" value="ECO:0007669"/>
    <property type="project" value="UniProtKB-KW"/>
</dbReference>
<dbReference type="GO" id="GO:0004386">
    <property type="term" value="F:helicase activity"/>
    <property type="evidence" value="ECO:0007669"/>
    <property type="project" value="UniProtKB-KW"/>
</dbReference>
<dbReference type="InterPro" id="IPR013444">
    <property type="entry name" value="Helicase_Cas3_CRISPR-ass_Anaes"/>
</dbReference>
<dbReference type="Gene3D" id="3.40.50.300">
    <property type="entry name" value="P-loop containing nucleotide triphosphate hydrolases"/>
    <property type="match status" value="2"/>
</dbReference>
<keyword evidence="5" id="KW-0378">Hydrolase</keyword>
<keyword evidence="10" id="KW-0540">Nuclease</keyword>
<organism evidence="10 11">
    <name type="scientific">Spongiactinospora gelatinilytica</name>
    <dbReference type="NCBI Taxonomy" id="2666298"/>
    <lineage>
        <taxon>Bacteria</taxon>
        <taxon>Bacillati</taxon>
        <taxon>Actinomycetota</taxon>
        <taxon>Actinomycetes</taxon>
        <taxon>Streptosporangiales</taxon>
        <taxon>Streptosporangiaceae</taxon>
        <taxon>Spongiactinospora</taxon>
    </lineage>
</organism>
<dbReference type="InterPro" id="IPR038257">
    <property type="entry name" value="CRISPR-assoc_Cas3_HD_sf"/>
</dbReference>
<feature type="domain" description="HD Cas3-type" evidence="9">
    <location>
        <begin position="765"/>
        <end position="962"/>
    </location>
</feature>
<evidence type="ECO:0000256" key="1">
    <source>
        <dbReference type="ARBA" id="ARBA00006847"/>
    </source>
</evidence>
<dbReference type="Pfam" id="PF04851">
    <property type="entry name" value="ResIII"/>
    <property type="match status" value="1"/>
</dbReference>
<dbReference type="EMBL" id="POUA01000196">
    <property type="protein sequence ID" value="PZG39902.1"/>
    <property type="molecule type" value="Genomic_DNA"/>
</dbReference>
<gene>
    <name evidence="10" type="ORF">C1I98_22985</name>
</gene>
<evidence type="ECO:0000256" key="3">
    <source>
        <dbReference type="ARBA" id="ARBA00022723"/>
    </source>
</evidence>
<dbReference type="Gene3D" id="1.10.3210.30">
    <property type="match status" value="1"/>
</dbReference>
<comment type="similarity">
    <text evidence="1">In the N-terminal section; belongs to the CRISPR-associated nuclease Cas3-HD family.</text>
</comment>